<sequence>MTTTPSPHTEEGTHPVADQIPDPTRSPVVPVTDAINTIALTECQDSEHRIHFRHAERVESLTLAELDGRARRVAGRLYELGVRARDRVGIMAPNRIEWVLLDLAVLKLGAVTAGIEPGRYRPEQILDEFGLTLLFVEGGARGQVRDIAEVMDWAEETDLAGGGFEASGLGEGYDPADICAIKQTSGSTGVPKGIEATTASVNQSIAAVQEMFDHRHGDNLMVFLPVRFLQQRYWIYSALVHGHDVTLADRITVLEVAKATVPTVVMGVPGFYEQLKARVEAAGPVADPQARRAAVQAELGGRIRYLWTGSAPAGRAMLDFFNDCGVPLYEGYGLNETCIVSKNHPGAARVGSVGKVLPHKRIRFDKDGILIVGTTHPVNTRYTWCGPGANEKTYLPTGEVRTFDIGHVDEDGFLYIDGRVDDIVTLSGALNILVPLVEEPLRELPGIHDCAVFGDGKPYLTAVVSPAAPGTDHQALARSVSELNDRLRYEQRIYGVVVAAEQFSIENGLLNAQYKLVRSQLAKRYGDDLDLVYQKQKVYNDGTVTGVDVLVTAAAEGTEEA</sequence>
<feature type="region of interest" description="Disordered" evidence="3">
    <location>
        <begin position="1"/>
        <end position="26"/>
    </location>
</feature>
<dbReference type="GO" id="GO:0031956">
    <property type="term" value="F:medium-chain fatty acid-CoA ligase activity"/>
    <property type="evidence" value="ECO:0007669"/>
    <property type="project" value="TreeGrafter"/>
</dbReference>
<comment type="caution">
    <text evidence="5">The sequence shown here is derived from an EMBL/GenBank/DDBJ whole genome shotgun (WGS) entry which is preliminary data.</text>
</comment>
<dbReference type="InterPro" id="IPR000873">
    <property type="entry name" value="AMP-dep_synth/lig_dom"/>
</dbReference>
<dbReference type="PROSITE" id="PS00455">
    <property type="entry name" value="AMP_BINDING"/>
    <property type="match status" value="1"/>
</dbReference>
<name>A0A540VYS8_9ACTN</name>
<proteinExistence type="inferred from homology"/>
<comment type="similarity">
    <text evidence="1">Belongs to the ATP-dependent AMP-binding enzyme family.</text>
</comment>
<reference evidence="5 6" key="1">
    <citation type="submission" date="2019-06" db="EMBL/GenBank/DDBJ databases">
        <title>Description of Kitasatospora acidophila sp. nov. isolated from pine grove soil, and reclassification of Streptomyces novaecaesareae to Kitasatospora novaeceasareae comb. nov.</title>
        <authorList>
            <person name="Kim M.J."/>
        </authorList>
    </citation>
    <scope>NUCLEOTIDE SEQUENCE [LARGE SCALE GENOMIC DNA]</scope>
    <source>
        <strain evidence="5 6">MMS16-CNU292</strain>
    </source>
</reference>
<dbReference type="Pfam" id="PF00501">
    <property type="entry name" value="AMP-binding"/>
    <property type="match status" value="1"/>
</dbReference>
<dbReference type="OrthoDB" id="9766486at2"/>
<dbReference type="Pfam" id="PF23562">
    <property type="entry name" value="AMP-binding_C_3"/>
    <property type="match status" value="1"/>
</dbReference>
<evidence type="ECO:0000256" key="1">
    <source>
        <dbReference type="ARBA" id="ARBA00006432"/>
    </source>
</evidence>
<evidence type="ECO:0000313" key="6">
    <source>
        <dbReference type="Proteomes" id="UP000319103"/>
    </source>
</evidence>
<accession>A0A540VYS8</accession>
<dbReference type="SUPFAM" id="SSF56801">
    <property type="entry name" value="Acetyl-CoA synthetase-like"/>
    <property type="match status" value="1"/>
</dbReference>
<gene>
    <name evidence="5" type="ORF">E6W39_05960</name>
</gene>
<evidence type="ECO:0000256" key="3">
    <source>
        <dbReference type="SAM" id="MobiDB-lite"/>
    </source>
</evidence>
<dbReference type="InterPro" id="IPR020845">
    <property type="entry name" value="AMP-binding_CS"/>
</dbReference>
<evidence type="ECO:0000259" key="4">
    <source>
        <dbReference type="Pfam" id="PF00501"/>
    </source>
</evidence>
<dbReference type="PANTHER" id="PTHR43201:SF5">
    <property type="entry name" value="MEDIUM-CHAIN ACYL-COA LIGASE ACSF2, MITOCHONDRIAL"/>
    <property type="match status" value="1"/>
</dbReference>
<organism evidence="5 6">
    <name type="scientific">Kitasatospora acidiphila</name>
    <dbReference type="NCBI Taxonomy" id="2567942"/>
    <lineage>
        <taxon>Bacteria</taxon>
        <taxon>Bacillati</taxon>
        <taxon>Actinomycetota</taxon>
        <taxon>Actinomycetes</taxon>
        <taxon>Kitasatosporales</taxon>
        <taxon>Streptomycetaceae</taxon>
        <taxon>Kitasatospora</taxon>
    </lineage>
</organism>
<dbReference type="PANTHER" id="PTHR43201">
    <property type="entry name" value="ACYL-COA SYNTHETASE"/>
    <property type="match status" value="1"/>
</dbReference>
<dbReference type="AlphaFoldDB" id="A0A540VYS8"/>
<dbReference type="Proteomes" id="UP000319103">
    <property type="component" value="Unassembled WGS sequence"/>
</dbReference>
<dbReference type="Gene3D" id="3.40.50.12780">
    <property type="entry name" value="N-terminal domain of ligase-like"/>
    <property type="match status" value="1"/>
</dbReference>
<evidence type="ECO:0000313" key="5">
    <source>
        <dbReference type="EMBL" id="TQF01893.1"/>
    </source>
</evidence>
<dbReference type="GO" id="GO:0006631">
    <property type="term" value="P:fatty acid metabolic process"/>
    <property type="evidence" value="ECO:0007669"/>
    <property type="project" value="TreeGrafter"/>
</dbReference>
<keyword evidence="2 5" id="KW-0436">Ligase</keyword>
<dbReference type="EMBL" id="VIGB01000003">
    <property type="protein sequence ID" value="TQF01893.1"/>
    <property type="molecule type" value="Genomic_DNA"/>
</dbReference>
<feature type="domain" description="AMP-dependent synthetase/ligase" evidence="4">
    <location>
        <begin position="54"/>
        <end position="363"/>
    </location>
</feature>
<keyword evidence="6" id="KW-1185">Reference proteome</keyword>
<evidence type="ECO:0000256" key="2">
    <source>
        <dbReference type="ARBA" id="ARBA00022598"/>
    </source>
</evidence>
<dbReference type="InterPro" id="IPR042099">
    <property type="entry name" value="ANL_N_sf"/>
</dbReference>
<protein>
    <submittedName>
        <fullName evidence="5">Long-chain fatty acid--CoA ligase</fullName>
    </submittedName>
</protein>